<proteinExistence type="predicted"/>
<organism evidence="1 2">
    <name type="scientific">Candidatus Nephthysia bennettiae</name>
    <dbReference type="NCBI Taxonomy" id="3127016"/>
    <lineage>
        <taxon>Bacteria</taxon>
        <taxon>Bacillati</taxon>
        <taxon>Candidatus Dormiibacterota</taxon>
        <taxon>Candidatus Dormibacteria</taxon>
        <taxon>Candidatus Dormibacterales</taxon>
        <taxon>Candidatus Dormibacteraceae</taxon>
        <taxon>Candidatus Nephthysia</taxon>
    </lineage>
</organism>
<protein>
    <submittedName>
        <fullName evidence="1">Replication-relaxation family protein</fullName>
    </submittedName>
</protein>
<dbReference type="InterPro" id="IPR025855">
    <property type="entry name" value="Replic_Relax"/>
</dbReference>
<name>A0A934K9J6_9BACT</name>
<accession>A0A934K9J6</accession>
<gene>
    <name evidence="1" type="ORF">JF922_08885</name>
</gene>
<dbReference type="Proteomes" id="UP000612893">
    <property type="component" value="Unassembled WGS sequence"/>
</dbReference>
<reference evidence="1" key="1">
    <citation type="submission" date="2020-10" db="EMBL/GenBank/DDBJ databases">
        <title>Ca. Dormibacterota MAGs.</title>
        <authorList>
            <person name="Montgomery K."/>
        </authorList>
    </citation>
    <scope>NUCLEOTIDE SEQUENCE [LARGE SCALE GENOMIC DNA]</scope>
    <source>
        <strain evidence="1">SC8812_S17_10</strain>
    </source>
</reference>
<dbReference type="Pfam" id="PF13814">
    <property type="entry name" value="Replic_Relax"/>
    <property type="match status" value="1"/>
</dbReference>
<comment type="caution">
    <text evidence="1">The sequence shown here is derived from an EMBL/GenBank/DDBJ whole genome shotgun (WGS) entry which is preliminary data.</text>
</comment>
<evidence type="ECO:0000313" key="2">
    <source>
        <dbReference type="Proteomes" id="UP000612893"/>
    </source>
</evidence>
<dbReference type="EMBL" id="JAEKNR010000100">
    <property type="protein sequence ID" value="MBJ7598185.1"/>
    <property type="molecule type" value="Genomic_DNA"/>
</dbReference>
<dbReference type="AlphaFoldDB" id="A0A934K9J6"/>
<evidence type="ECO:0000313" key="1">
    <source>
        <dbReference type="EMBL" id="MBJ7598185.1"/>
    </source>
</evidence>
<keyword evidence="2" id="KW-1185">Reference proteome</keyword>
<sequence length="207" mass="23368">MLAWIGRHGVVSVDQVGRRFWQKPEASRATRRRTAVLLEAGLLKRWSPLWARGPALLAATSRGLRVAGVPLRQARVVSWRVEHTLALVDLSEELLTEYAGSSWLTERELMVGGWRTSLKLRRLPDGLLVQADGRRFAVELEASRKEAERLRRIVNDYLPALAGPNALAGVVWYARPQLCAGVEHLRRAVNSHGLNWAFEVRTWEGRP</sequence>